<dbReference type="PATRIC" id="fig|1184387.3.peg.791"/>
<evidence type="ECO:0000313" key="6">
    <source>
        <dbReference type="EMBL" id="KUK81472.1"/>
    </source>
</evidence>
<comment type="caution">
    <text evidence="6">The sequence shown here is derived from an EMBL/GenBank/DDBJ whole genome shotgun (WGS) entry which is preliminary data.</text>
</comment>
<dbReference type="EMBL" id="LGGP01000055">
    <property type="protein sequence ID" value="KUK81472.1"/>
    <property type="molecule type" value="Genomic_DNA"/>
</dbReference>
<dbReference type="PROSITE" id="PS51379">
    <property type="entry name" value="4FE4S_FER_2"/>
    <property type="match status" value="2"/>
</dbReference>
<keyword evidence="3" id="KW-0408">Iron</keyword>
<dbReference type="InterPro" id="IPR017900">
    <property type="entry name" value="4Fe4S_Fe_S_CS"/>
</dbReference>
<evidence type="ECO:0000256" key="2">
    <source>
        <dbReference type="ARBA" id="ARBA00022723"/>
    </source>
</evidence>
<dbReference type="SUPFAM" id="SSF54862">
    <property type="entry name" value="4Fe-4S ferredoxins"/>
    <property type="match status" value="1"/>
</dbReference>
<keyword evidence="2" id="KW-0479">Metal-binding</keyword>
<keyword evidence="4" id="KW-0411">Iron-sulfur</keyword>
<dbReference type="AlphaFoldDB" id="A0A124FYK6"/>
<evidence type="ECO:0000259" key="5">
    <source>
        <dbReference type="PROSITE" id="PS51379"/>
    </source>
</evidence>
<protein>
    <submittedName>
        <fullName evidence="6">Putative Fe-S center protein</fullName>
    </submittedName>
</protein>
<dbReference type="GO" id="GO:0051539">
    <property type="term" value="F:4 iron, 4 sulfur cluster binding"/>
    <property type="evidence" value="ECO:0007669"/>
    <property type="project" value="UniProtKB-KW"/>
</dbReference>
<dbReference type="PROSITE" id="PS00198">
    <property type="entry name" value="4FE4S_FER_1"/>
    <property type="match status" value="1"/>
</dbReference>
<dbReference type="InterPro" id="IPR017896">
    <property type="entry name" value="4Fe4S_Fe-S-bd"/>
</dbReference>
<dbReference type="PANTHER" id="PTHR24960:SF83">
    <property type="entry name" value="4FE-4S FERREDOXIN-TYPE DOMAIN-CONTAINING PROTEIN"/>
    <property type="match status" value="1"/>
</dbReference>
<dbReference type="InterPro" id="IPR050157">
    <property type="entry name" value="PSI_iron-sulfur_center"/>
</dbReference>
<evidence type="ECO:0000256" key="1">
    <source>
        <dbReference type="ARBA" id="ARBA00022485"/>
    </source>
</evidence>
<evidence type="ECO:0000313" key="7">
    <source>
        <dbReference type="Proteomes" id="UP000054092"/>
    </source>
</evidence>
<dbReference type="PANTHER" id="PTHR24960">
    <property type="entry name" value="PHOTOSYSTEM I IRON-SULFUR CENTER-RELATED"/>
    <property type="match status" value="1"/>
</dbReference>
<reference evidence="7" key="1">
    <citation type="journal article" date="2015" name="MBio">
        <title>Genome-Resolved Metagenomic Analysis Reveals Roles for Candidate Phyla and Other Microbial Community Members in Biogeochemical Transformations in Oil Reservoirs.</title>
        <authorList>
            <person name="Hu P."/>
            <person name="Tom L."/>
            <person name="Singh A."/>
            <person name="Thomas B.C."/>
            <person name="Baker B.J."/>
            <person name="Piceno Y.M."/>
            <person name="Andersen G.L."/>
            <person name="Banfield J.F."/>
        </authorList>
    </citation>
    <scope>NUCLEOTIDE SEQUENCE [LARGE SCALE GENOMIC DNA]</scope>
</reference>
<name>A0A124FYK6_9BACT</name>
<dbReference type="Proteomes" id="UP000054092">
    <property type="component" value="Unassembled WGS sequence"/>
</dbReference>
<feature type="domain" description="4Fe-4S ferredoxin-type" evidence="5">
    <location>
        <begin position="185"/>
        <end position="214"/>
    </location>
</feature>
<proteinExistence type="predicted"/>
<accession>A0A124FYK6</accession>
<dbReference type="GO" id="GO:0046872">
    <property type="term" value="F:metal ion binding"/>
    <property type="evidence" value="ECO:0007669"/>
    <property type="project" value="UniProtKB-KW"/>
</dbReference>
<dbReference type="Pfam" id="PF04015">
    <property type="entry name" value="DUF362"/>
    <property type="match status" value="1"/>
</dbReference>
<sequence>MSTVYFTDIDTTPQMGLLKKVEALLKRAKLEEVVEKNRLVAVKLHFGEYGNLAYIRPNFLKVITDRIKELGAVPFLTDANTLYKGSRSNAVDHMKTASLNGFTMESVGAPVVIADGLRGSDEIEVEIDGEYIKKAKIASAIALADSLVVASHFKGHEQTGFGGALKNIGMGAASRAGKMEQHSESKPVVRESRCVACRMCERNCPTGAITVERVARIDYELCIGCGQCIAMCNYGAMTAGPGGTPESLSKKIAEYALAATKGKKALYISFINNVSPDCDCWHINRPPVVDDIGIVASRDPVALDKACIDLVVARLGYDPFERAHPGITWRYQLEHAEKIGLGKTEYKLEKVACFGE</sequence>
<feature type="domain" description="4Fe-4S ferredoxin-type" evidence="5">
    <location>
        <begin position="215"/>
        <end position="242"/>
    </location>
</feature>
<organism evidence="6 7">
    <name type="scientific">Mesotoga prima</name>
    <dbReference type="NCBI Taxonomy" id="1184387"/>
    <lineage>
        <taxon>Bacteria</taxon>
        <taxon>Thermotogati</taxon>
        <taxon>Thermotogota</taxon>
        <taxon>Thermotogae</taxon>
        <taxon>Kosmotogales</taxon>
        <taxon>Kosmotogaceae</taxon>
        <taxon>Mesotoga</taxon>
    </lineage>
</organism>
<gene>
    <name evidence="6" type="ORF">XD94_0456</name>
</gene>
<dbReference type="InterPro" id="IPR007160">
    <property type="entry name" value="DUF362"/>
</dbReference>
<keyword evidence="1" id="KW-0004">4Fe-4S</keyword>
<evidence type="ECO:0000256" key="4">
    <source>
        <dbReference type="ARBA" id="ARBA00023014"/>
    </source>
</evidence>
<dbReference type="Gene3D" id="3.30.70.20">
    <property type="match status" value="2"/>
</dbReference>
<evidence type="ECO:0000256" key="3">
    <source>
        <dbReference type="ARBA" id="ARBA00023004"/>
    </source>
</evidence>
<dbReference type="Pfam" id="PF12838">
    <property type="entry name" value="Fer4_7"/>
    <property type="match status" value="1"/>
</dbReference>